<keyword evidence="1" id="KW-1133">Transmembrane helix</keyword>
<dbReference type="EMBL" id="CP076129">
    <property type="protein sequence ID" value="QWG09762.1"/>
    <property type="molecule type" value="Genomic_DNA"/>
</dbReference>
<organism evidence="2 3">
    <name type="scientific">Flammeovirga kamogawensis</name>
    <dbReference type="NCBI Taxonomy" id="373891"/>
    <lineage>
        <taxon>Bacteria</taxon>
        <taxon>Pseudomonadati</taxon>
        <taxon>Bacteroidota</taxon>
        <taxon>Cytophagia</taxon>
        <taxon>Cytophagales</taxon>
        <taxon>Flammeovirgaceae</taxon>
        <taxon>Flammeovirga</taxon>
    </lineage>
</organism>
<evidence type="ECO:0000313" key="2">
    <source>
        <dbReference type="EMBL" id="QWG09762.1"/>
    </source>
</evidence>
<evidence type="ECO:0000256" key="1">
    <source>
        <dbReference type="SAM" id="Phobius"/>
    </source>
</evidence>
<dbReference type="RefSeq" id="WP_158631211.1">
    <property type="nucleotide sequence ID" value="NZ_CP076129.1"/>
</dbReference>
<keyword evidence="3" id="KW-1185">Reference proteome</keyword>
<accession>A0ABX8H2Z4</accession>
<keyword evidence="1" id="KW-0812">Transmembrane</keyword>
<protein>
    <submittedName>
        <fullName evidence="2">Uncharacterized protein</fullName>
    </submittedName>
</protein>
<reference evidence="2 3" key="1">
    <citation type="submission" date="2021-05" db="EMBL/GenBank/DDBJ databases">
        <title>Comparative genomic studies on the polysaccharide-degrading batcterial strains of the Flammeovirga genus.</title>
        <authorList>
            <person name="Zewei F."/>
            <person name="Zheng Z."/>
            <person name="Yu L."/>
            <person name="Ruyue G."/>
            <person name="Yanhong M."/>
            <person name="Yuanyuan C."/>
            <person name="Jingyan G."/>
            <person name="Wenjun H."/>
        </authorList>
    </citation>
    <scope>NUCLEOTIDE SEQUENCE [LARGE SCALE GENOMIC DNA]</scope>
    <source>
        <strain evidence="2 3">YS10</strain>
    </source>
</reference>
<name>A0ABX8H2Z4_9BACT</name>
<keyword evidence="1" id="KW-0472">Membrane</keyword>
<gene>
    <name evidence="2" type="ORF">KM029_18965</name>
</gene>
<dbReference type="Proteomes" id="UP000682802">
    <property type="component" value="Chromosome 2"/>
</dbReference>
<sequence>MELMQNPSDSLIMAKFGSEFIKTTIMVIAAIWVIRTQKKQGKPLF</sequence>
<evidence type="ECO:0000313" key="3">
    <source>
        <dbReference type="Proteomes" id="UP000682802"/>
    </source>
</evidence>
<proteinExistence type="predicted"/>
<feature type="transmembrane region" description="Helical" evidence="1">
    <location>
        <begin position="12"/>
        <end position="34"/>
    </location>
</feature>